<keyword evidence="1" id="KW-0472">Membrane</keyword>
<dbReference type="EMBL" id="MK072384">
    <property type="protein sequence ID" value="AYV82675.1"/>
    <property type="molecule type" value="Genomic_DNA"/>
</dbReference>
<gene>
    <name evidence="2" type="ORF">Hyperionvirus2_43</name>
</gene>
<dbReference type="Pfam" id="PF10096">
    <property type="entry name" value="DUF2334"/>
    <property type="match status" value="1"/>
</dbReference>
<protein>
    <submittedName>
        <fullName evidence="2">Uncharacterized protein</fullName>
    </submittedName>
</protein>
<proteinExistence type="predicted"/>
<accession>A0A3G5A5Z8</accession>
<feature type="transmembrane region" description="Helical" evidence="1">
    <location>
        <begin position="68"/>
        <end position="86"/>
    </location>
</feature>
<evidence type="ECO:0000313" key="2">
    <source>
        <dbReference type="EMBL" id="AYV82675.1"/>
    </source>
</evidence>
<organism evidence="2">
    <name type="scientific">Hyperionvirus sp</name>
    <dbReference type="NCBI Taxonomy" id="2487770"/>
    <lineage>
        <taxon>Viruses</taxon>
        <taxon>Varidnaviria</taxon>
        <taxon>Bamfordvirae</taxon>
        <taxon>Nucleocytoviricota</taxon>
        <taxon>Megaviricetes</taxon>
        <taxon>Imitervirales</taxon>
        <taxon>Mimiviridae</taxon>
        <taxon>Klosneuvirinae</taxon>
    </lineage>
</organism>
<feature type="transmembrane region" description="Helical" evidence="1">
    <location>
        <begin position="36"/>
        <end position="56"/>
    </location>
</feature>
<name>A0A3G5A5Z8_9VIRU</name>
<sequence>MYSNNIIMNVESQIIHISGVIIGIILLIAGVKFETLYFAIPGLLWLVVNYIFYSYGEHAFDQITGKDPYIFALLFMVIPAYILVYLVFKGASIYSDDFLIPIIKVLMILVFIVDNIHIAQTAPVLLIVIIFVLVIIRIVNPEHYDDLHPLIKVDHALLDRSKYLSVIPKYENKSLTDYPEYVNWLKNYSKSNNKILVLHGYHHNPASYLGKCEFGYDVDIEKIKEGQNIFKKAFENGLYILRPHAII</sequence>
<keyword evidence="1" id="KW-1133">Transmembrane helix</keyword>
<dbReference type="InterPro" id="IPR018763">
    <property type="entry name" value="DUF2334"/>
</dbReference>
<evidence type="ECO:0000256" key="1">
    <source>
        <dbReference type="SAM" id="Phobius"/>
    </source>
</evidence>
<reference evidence="2" key="1">
    <citation type="submission" date="2018-10" db="EMBL/GenBank/DDBJ databases">
        <title>Hidden diversity of soil giant viruses.</title>
        <authorList>
            <person name="Schulz F."/>
            <person name="Alteio L."/>
            <person name="Goudeau D."/>
            <person name="Ryan E.M."/>
            <person name="Malmstrom R.R."/>
            <person name="Blanchard J."/>
            <person name="Woyke T."/>
        </authorList>
    </citation>
    <scope>NUCLEOTIDE SEQUENCE</scope>
    <source>
        <strain evidence="2">HYV1</strain>
    </source>
</reference>
<keyword evidence="1" id="KW-0812">Transmembrane</keyword>
<feature type="transmembrane region" description="Helical" evidence="1">
    <location>
        <begin position="122"/>
        <end position="139"/>
    </location>
</feature>
<feature type="transmembrane region" description="Helical" evidence="1">
    <location>
        <begin position="6"/>
        <end position="29"/>
    </location>
</feature>